<keyword evidence="1" id="KW-0560">Oxidoreductase</keyword>
<dbReference type="Proteomes" id="UP000253495">
    <property type="component" value="Unassembled WGS sequence"/>
</dbReference>
<evidence type="ECO:0000256" key="1">
    <source>
        <dbReference type="ARBA" id="ARBA00023002"/>
    </source>
</evidence>
<accession>A0A368VWX2</accession>
<sequence length="498" mass="51816">MTSATTIPTETSPAELENVLATAQKAAGPLAALRPAERAELLRAAADALDAATEELVPQAMSESGLTQARLTGEVGRSSGQLRMFAAELEDGTYLEPIIDTATSSGRPDLRRMLIPLGPVLVFAASNFPFAFSVPGGDTASALAAGCPVVVKAHPGHPQLSQRVGDLLAEALRAAGAPEGTLSVVHGESAGADALRDSRITAAAFTGSESGGKALLEIANSRPEPIPFYGELGSLNPAFVTPSAWQARATEIIDGYVGSFTLGAGQFCTKPGLLFLPSGHGRQQHIIDAVERTAPATMLNERIHQAHAAERDRLAALPGMRPLARSCNNEDQVGATLLETTVPELLDNADAALTECFGPTSIVVTYEDTDQLQAAAAAFGGTLTATVHCEIGTESDADTEVVRPLLATLRARAGRVVFNGWPTGVAVTAAMHHGGPYPATTASVHTSVGTTALRRFLRPVCYQDTPAPLLPEPLADDNPLGLSRRINGEHTAAVVSTR</sequence>
<dbReference type="InterPro" id="IPR016162">
    <property type="entry name" value="Ald_DH_N"/>
</dbReference>
<name>A0A368VWX2_9ACTN</name>
<feature type="domain" description="Aldehyde dehydrogenase" evidence="2">
    <location>
        <begin position="10"/>
        <end position="435"/>
    </location>
</feature>
<organism evidence="3 4">
    <name type="scientific">Halopolyspora algeriensis</name>
    <dbReference type="NCBI Taxonomy" id="1500506"/>
    <lineage>
        <taxon>Bacteria</taxon>
        <taxon>Bacillati</taxon>
        <taxon>Actinomycetota</taxon>
        <taxon>Actinomycetes</taxon>
        <taxon>Actinomycetes incertae sedis</taxon>
        <taxon>Halopolyspora</taxon>
    </lineage>
</organism>
<dbReference type="SUPFAM" id="SSF53720">
    <property type="entry name" value="ALDH-like"/>
    <property type="match status" value="1"/>
</dbReference>
<dbReference type="Pfam" id="PF00171">
    <property type="entry name" value="Aldedh"/>
    <property type="match status" value="1"/>
</dbReference>
<proteinExistence type="predicted"/>
<evidence type="ECO:0000313" key="4">
    <source>
        <dbReference type="Proteomes" id="UP000253495"/>
    </source>
</evidence>
<dbReference type="Gene3D" id="3.40.605.10">
    <property type="entry name" value="Aldehyde Dehydrogenase, Chain A, domain 1"/>
    <property type="match status" value="1"/>
</dbReference>
<dbReference type="RefSeq" id="WP_246195657.1">
    <property type="nucleotide sequence ID" value="NZ_QPJC01000002.1"/>
</dbReference>
<dbReference type="InterPro" id="IPR050740">
    <property type="entry name" value="Aldehyde_DH_Superfamily"/>
</dbReference>
<dbReference type="EMBL" id="QPJC01000002">
    <property type="protein sequence ID" value="RCW45807.1"/>
    <property type="molecule type" value="Genomic_DNA"/>
</dbReference>
<comment type="caution">
    <text evidence="3">The sequence shown here is derived from an EMBL/GenBank/DDBJ whole genome shotgun (WGS) entry which is preliminary data.</text>
</comment>
<reference evidence="3 4" key="1">
    <citation type="submission" date="2018-07" db="EMBL/GenBank/DDBJ databases">
        <title>Genomic Encyclopedia of Type Strains, Phase III (KMG-III): the genomes of soil and plant-associated and newly described type strains.</title>
        <authorList>
            <person name="Whitman W."/>
        </authorList>
    </citation>
    <scope>NUCLEOTIDE SEQUENCE [LARGE SCALE GENOMIC DNA]</scope>
    <source>
        <strain evidence="3 4">CECT 8575</strain>
    </source>
</reference>
<dbReference type="CDD" id="cd07129">
    <property type="entry name" value="ALDH_KGSADH"/>
    <property type="match status" value="1"/>
</dbReference>
<dbReference type="PANTHER" id="PTHR43353">
    <property type="entry name" value="SUCCINATE-SEMIALDEHYDE DEHYDROGENASE, MITOCHONDRIAL"/>
    <property type="match status" value="1"/>
</dbReference>
<protein>
    <submittedName>
        <fullName evidence="3">NADP-dependent aldehyde dehydrogenase</fullName>
    </submittedName>
</protein>
<dbReference type="InterPro" id="IPR016161">
    <property type="entry name" value="Ald_DH/histidinol_DH"/>
</dbReference>
<dbReference type="InterPro" id="IPR044151">
    <property type="entry name" value="ALDH_KGSADH"/>
</dbReference>
<dbReference type="AlphaFoldDB" id="A0A368VWX2"/>
<dbReference type="PANTHER" id="PTHR43353:SF3">
    <property type="entry name" value="ALDEHYDE DEHYDROGENASE-RELATED"/>
    <property type="match status" value="1"/>
</dbReference>
<dbReference type="InterPro" id="IPR015590">
    <property type="entry name" value="Aldehyde_DH_dom"/>
</dbReference>
<dbReference type="GO" id="GO:0016620">
    <property type="term" value="F:oxidoreductase activity, acting on the aldehyde or oxo group of donors, NAD or NADP as acceptor"/>
    <property type="evidence" value="ECO:0007669"/>
    <property type="project" value="InterPro"/>
</dbReference>
<evidence type="ECO:0000259" key="2">
    <source>
        <dbReference type="Pfam" id="PF00171"/>
    </source>
</evidence>
<keyword evidence="4" id="KW-1185">Reference proteome</keyword>
<dbReference type="Gene3D" id="3.40.309.10">
    <property type="entry name" value="Aldehyde Dehydrogenase, Chain A, domain 2"/>
    <property type="match status" value="1"/>
</dbReference>
<gene>
    <name evidence="3" type="ORF">DFQ14_102108</name>
</gene>
<evidence type="ECO:0000313" key="3">
    <source>
        <dbReference type="EMBL" id="RCW45807.1"/>
    </source>
</evidence>
<dbReference type="InterPro" id="IPR016163">
    <property type="entry name" value="Ald_DH_C"/>
</dbReference>